<organism evidence="1 2">
    <name type="scientific">Corallococcus carmarthensis</name>
    <dbReference type="NCBI Taxonomy" id="2316728"/>
    <lineage>
        <taxon>Bacteria</taxon>
        <taxon>Pseudomonadati</taxon>
        <taxon>Myxococcota</taxon>
        <taxon>Myxococcia</taxon>
        <taxon>Myxococcales</taxon>
        <taxon>Cystobacterineae</taxon>
        <taxon>Myxococcaceae</taxon>
        <taxon>Corallococcus</taxon>
    </lineage>
</organism>
<dbReference type="EMBL" id="RAWE01000298">
    <property type="protein sequence ID" value="RKG94891.1"/>
    <property type="molecule type" value="Genomic_DNA"/>
</dbReference>
<dbReference type="RefSeq" id="WP_120607904.1">
    <property type="nucleotide sequence ID" value="NZ_JABFJX010000065.1"/>
</dbReference>
<dbReference type="AlphaFoldDB" id="A0A3A8JX05"/>
<dbReference type="OrthoDB" id="5525350at2"/>
<keyword evidence="2" id="KW-1185">Reference proteome</keyword>
<dbReference type="PROSITE" id="PS51257">
    <property type="entry name" value="PROKAR_LIPOPROTEIN"/>
    <property type="match status" value="1"/>
</dbReference>
<name>A0A3A8JX05_9BACT</name>
<reference evidence="2" key="1">
    <citation type="submission" date="2018-09" db="EMBL/GenBank/DDBJ databases">
        <authorList>
            <person name="Livingstone P.G."/>
            <person name="Whitworth D.E."/>
        </authorList>
    </citation>
    <scope>NUCLEOTIDE SEQUENCE [LARGE SCALE GENOMIC DNA]</scope>
    <source>
        <strain evidence="2">CA043D</strain>
    </source>
</reference>
<dbReference type="Proteomes" id="UP000268313">
    <property type="component" value="Unassembled WGS sequence"/>
</dbReference>
<gene>
    <name evidence="1" type="ORF">D7X32_40750</name>
</gene>
<protein>
    <recommendedName>
        <fullName evidence="3">Lipoprotein</fullName>
    </recommendedName>
</protein>
<accession>A0A3A8JX05</accession>
<sequence>MSRSIPALALVVGGLLFGCGGMPEEGETLEAQESQAAPEGNVTQSAVTTVTISGASISYNSTSDSFTVRDTLADGHSAVAVVYNHRTGSTGSCWNKNGAGTSAVCDRSYPNNPQLSISACTGEYSTGALIACSGWVPVNAFAPTK</sequence>
<evidence type="ECO:0000313" key="1">
    <source>
        <dbReference type="EMBL" id="RKG94891.1"/>
    </source>
</evidence>
<evidence type="ECO:0000313" key="2">
    <source>
        <dbReference type="Proteomes" id="UP000268313"/>
    </source>
</evidence>
<evidence type="ECO:0008006" key="3">
    <source>
        <dbReference type="Google" id="ProtNLM"/>
    </source>
</evidence>
<proteinExistence type="predicted"/>
<comment type="caution">
    <text evidence="1">The sequence shown here is derived from an EMBL/GenBank/DDBJ whole genome shotgun (WGS) entry which is preliminary data.</text>
</comment>